<evidence type="ECO:0000313" key="2">
    <source>
        <dbReference type="EMBL" id="APW60283.1"/>
    </source>
</evidence>
<keyword evidence="3" id="KW-1185">Reference proteome</keyword>
<protein>
    <submittedName>
        <fullName evidence="2">Uncharacterized protein</fullName>
    </submittedName>
</protein>
<gene>
    <name evidence="2" type="ORF">BSF38_01751</name>
</gene>
<sequence>MLSKPDAADGPDEEHRPTYQLMLRHLAKFRDGALALLHILDGDRAASGDESAVAVAQPEAAPTPTPTPTQSPLDARIERHMGMVDRVLEQIRALNPDQENRAKLPPERSEQIRKKESTLRDIVSSELHYWSATIEHNPLEKFDPTEQAWIRRIIRLSDLLGVDQSHGEHLRFLHDWASNEHH</sequence>
<dbReference type="KEGG" id="pbor:BSF38_01751"/>
<reference evidence="3" key="1">
    <citation type="submission" date="2016-12" db="EMBL/GenBank/DDBJ databases">
        <title>Comparative genomics of four Isosphaeraceae planctomycetes: a common pool of plasmids and glycoside hydrolase genes.</title>
        <authorList>
            <person name="Ivanova A."/>
        </authorList>
    </citation>
    <scope>NUCLEOTIDE SEQUENCE [LARGE SCALE GENOMIC DNA]</scope>
    <source>
        <strain evidence="3">PX4</strain>
    </source>
</reference>
<feature type="compositionally biased region" description="Basic and acidic residues" evidence="1">
    <location>
        <begin position="98"/>
        <end position="117"/>
    </location>
</feature>
<dbReference type="STRING" id="1387353.BSF38_01751"/>
<proteinExistence type="predicted"/>
<evidence type="ECO:0000256" key="1">
    <source>
        <dbReference type="SAM" id="MobiDB-lite"/>
    </source>
</evidence>
<dbReference type="RefSeq" id="WP_145952031.1">
    <property type="nucleotide sequence ID" value="NZ_CP019082.1"/>
</dbReference>
<feature type="region of interest" description="Disordered" evidence="1">
    <location>
        <begin position="94"/>
        <end position="117"/>
    </location>
</feature>
<dbReference type="AlphaFoldDB" id="A0A1U7CN21"/>
<feature type="region of interest" description="Disordered" evidence="1">
    <location>
        <begin position="50"/>
        <end position="71"/>
    </location>
</feature>
<name>A0A1U7CN21_9BACT</name>
<dbReference type="EMBL" id="CP019082">
    <property type="protein sequence ID" value="APW60283.1"/>
    <property type="molecule type" value="Genomic_DNA"/>
</dbReference>
<organism evidence="2 3">
    <name type="scientific">Paludisphaera borealis</name>
    <dbReference type="NCBI Taxonomy" id="1387353"/>
    <lineage>
        <taxon>Bacteria</taxon>
        <taxon>Pseudomonadati</taxon>
        <taxon>Planctomycetota</taxon>
        <taxon>Planctomycetia</taxon>
        <taxon>Isosphaerales</taxon>
        <taxon>Isosphaeraceae</taxon>
        <taxon>Paludisphaera</taxon>
    </lineage>
</organism>
<dbReference type="OrthoDB" id="9861399at2"/>
<feature type="compositionally biased region" description="Low complexity" evidence="1">
    <location>
        <begin position="50"/>
        <end position="60"/>
    </location>
</feature>
<evidence type="ECO:0000313" key="3">
    <source>
        <dbReference type="Proteomes" id="UP000186309"/>
    </source>
</evidence>
<dbReference type="Proteomes" id="UP000186309">
    <property type="component" value="Chromosome"/>
</dbReference>
<accession>A0A1U7CN21</accession>